<dbReference type="Pfam" id="PF13966">
    <property type="entry name" value="zf-RVT"/>
    <property type="match status" value="1"/>
</dbReference>
<evidence type="ECO:0000259" key="1">
    <source>
        <dbReference type="PROSITE" id="PS50878"/>
    </source>
</evidence>
<protein>
    <recommendedName>
        <fullName evidence="1">Reverse transcriptase domain-containing protein</fullName>
    </recommendedName>
</protein>
<dbReference type="InterPro" id="IPR043502">
    <property type="entry name" value="DNA/RNA_pol_sf"/>
</dbReference>
<organism evidence="2 3">
    <name type="scientific">Deinandra increscens subsp. villosa</name>
    <dbReference type="NCBI Taxonomy" id="3103831"/>
    <lineage>
        <taxon>Eukaryota</taxon>
        <taxon>Viridiplantae</taxon>
        <taxon>Streptophyta</taxon>
        <taxon>Embryophyta</taxon>
        <taxon>Tracheophyta</taxon>
        <taxon>Spermatophyta</taxon>
        <taxon>Magnoliopsida</taxon>
        <taxon>eudicotyledons</taxon>
        <taxon>Gunneridae</taxon>
        <taxon>Pentapetalae</taxon>
        <taxon>asterids</taxon>
        <taxon>campanulids</taxon>
        <taxon>Asterales</taxon>
        <taxon>Asteraceae</taxon>
        <taxon>Asteroideae</taxon>
        <taxon>Heliantheae alliance</taxon>
        <taxon>Madieae</taxon>
        <taxon>Madiinae</taxon>
        <taxon>Deinandra</taxon>
    </lineage>
</organism>
<keyword evidence="3" id="KW-1185">Reference proteome</keyword>
<dbReference type="InterPro" id="IPR026960">
    <property type="entry name" value="RVT-Znf"/>
</dbReference>
<accession>A0AAP0DQ96</accession>
<dbReference type="Gene3D" id="3.60.10.10">
    <property type="entry name" value="Endonuclease/exonuclease/phosphatase"/>
    <property type="match status" value="1"/>
</dbReference>
<dbReference type="Pfam" id="PF00078">
    <property type="entry name" value="RVT_1"/>
    <property type="match status" value="1"/>
</dbReference>
<dbReference type="SUPFAM" id="SSF56219">
    <property type="entry name" value="DNase I-like"/>
    <property type="match status" value="1"/>
</dbReference>
<feature type="domain" description="Reverse transcriptase" evidence="1">
    <location>
        <begin position="483"/>
        <end position="761"/>
    </location>
</feature>
<name>A0AAP0DQ96_9ASTR</name>
<dbReference type="CDD" id="cd01650">
    <property type="entry name" value="RT_nLTR_like"/>
    <property type="match status" value="1"/>
</dbReference>
<dbReference type="InterPro" id="IPR000477">
    <property type="entry name" value="RT_dom"/>
</dbReference>
<dbReference type="PANTHER" id="PTHR33116:SF79">
    <property type="entry name" value="REVERSE TRANSCRIPTASE DOMAIN, ZINC FINGER, CCHC-TYPE-RELATED"/>
    <property type="match status" value="1"/>
</dbReference>
<dbReference type="SUPFAM" id="SSF56672">
    <property type="entry name" value="DNA/RNA polymerases"/>
    <property type="match status" value="1"/>
</dbReference>
<evidence type="ECO:0000313" key="3">
    <source>
        <dbReference type="Proteomes" id="UP001408789"/>
    </source>
</evidence>
<comment type="caution">
    <text evidence="2">The sequence shown here is derived from an EMBL/GenBank/DDBJ whole genome shotgun (WGS) entry which is preliminary data.</text>
</comment>
<dbReference type="PROSITE" id="PS50878">
    <property type="entry name" value="RT_POL"/>
    <property type="match status" value="1"/>
</dbReference>
<dbReference type="PANTHER" id="PTHR33116">
    <property type="entry name" value="REVERSE TRANSCRIPTASE ZINC-BINDING DOMAIN-CONTAINING PROTEIN-RELATED-RELATED"/>
    <property type="match status" value="1"/>
</dbReference>
<dbReference type="InterPro" id="IPR036691">
    <property type="entry name" value="Endo/exonu/phosph_ase_sf"/>
</dbReference>
<dbReference type="InterPro" id="IPR005135">
    <property type="entry name" value="Endo/exonuclease/phosphatase"/>
</dbReference>
<dbReference type="EMBL" id="JBCNJP010000007">
    <property type="protein sequence ID" value="KAK9077285.1"/>
    <property type="molecule type" value="Genomic_DNA"/>
</dbReference>
<dbReference type="Proteomes" id="UP001408789">
    <property type="component" value="Unassembled WGS sequence"/>
</dbReference>
<sequence>MNFLSINLRGIGNSDKRDWVKSLKASHKISFLAIQETQFRNTASINPITFWGRTQCESEICDAAGRSGGLISIWDPNIFQKTSSHKSKSYLLIKGILLGTHQEILIFNIYGPHEPSSKTTLWHELGLKLTEHPSTPVILLGDFNEVRFPHERLNSEFHPVNARNFNNFITNAGLKEYNMGGRKFTYVSDKGDKFSKIDRVLVSPAFMRLWPNASLTALPRVHSDHCPLILVTNVLDFGPSVFRFYNSWIGRPGYMETVNAAFSQSQIPQNTMPDRKLQLQLKSVKSALKSWNTNFRNNEDYELKIIRDTIDGLELKAEVIGLTPSELTLRQEYIKKAKEMNAKKSQDLAQKSRIKWLTDGDENSSYFHGLIRNRRAKNRINGILHSGNWITSPDALKDRMLQFFSSKFSEPIPNRPLFLSDKFKKLSLSDSASLISPFSLQEIKCAVWSCGSDKAPGPDGFNFRFIKTHWDLLGPNFLEILQHFHSTGTISPGCNSSFISLIPKRKDPLQASHFRPICLIGCIYKIISKVLAIRLKSVIASVISNTQSAYVGDRSILDGPLVLNETIAWLKQKKKKAMLFKVDFEKAFDSLNWNFLDSILTQMAFPDKWRSWIRSCLSSSKSSILVNGSPTQEFQIQRGVKQGDPLSPFLFIIAMEALHIASEKATLSGLFTGIQLPAEGPTLSHLLYADDVIFLGEWRESNCRYLARFLRCFHISSGLKINYEKCRLFGIGVNQQQMESMATILQCKVDKLPFSYLGIPIGANMRLKKHWEPIVQKFKSRLNSWKSTILSQGGKAILIKSVLGSLPSYFLSLFRAPTCIILELERLRKNFFWGNSSSHKKIPWVAWKRIMAPKPCGGLGIGSLRAANLALISKWGWRFKTEKSALWVSVIKAIHSSNRSHDILPLRKSIPGYWKPITNVFIDLADEGIQFWDDTKATPGIETSVTFWHDNWLTHTNLKSMFPNLYLLEKSKSCLVNDRILLTDTGTTYLRWNWKSQPSSPSQLHSLSQLSSILQPFCFSPGNDRWVWLGCNNLQFSTGNIRRRLEHSWGDFSFKHQWSGWIPRKVDIFVWKAALNRIPVKMELQKRGIILQCSSCTWCSSTNESSSHLLFECITASKTWDLVSSWTKHHISSPATINQAYSQASILGPDTKLSKTLKAIIAGTVWELWKARNGKEFEGRNTHPGRIFEEIKSETFLWLTHRAKILDLDWNEWKRDPLYWL</sequence>
<gene>
    <name evidence="2" type="ORF">SSX86_005622</name>
</gene>
<dbReference type="GO" id="GO:0003824">
    <property type="term" value="F:catalytic activity"/>
    <property type="evidence" value="ECO:0007669"/>
    <property type="project" value="InterPro"/>
</dbReference>
<evidence type="ECO:0000313" key="2">
    <source>
        <dbReference type="EMBL" id="KAK9077285.1"/>
    </source>
</evidence>
<dbReference type="Pfam" id="PF14529">
    <property type="entry name" value="Exo_endo_phos_2"/>
    <property type="match status" value="1"/>
</dbReference>
<dbReference type="AlphaFoldDB" id="A0AAP0DQ96"/>
<proteinExistence type="predicted"/>
<reference evidence="2 3" key="1">
    <citation type="submission" date="2024-04" db="EMBL/GenBank/DDBJ databases">
        <title>The reference genome of an endangered Asteraceae, Deinandra increscens subsp. villosa, native to the Central Coast of California.</title>
        <authorList>
            <person name="Guilliams M."/>
            <person name="Hasenstab-Lehman K."/>
            <person name="Meyer R."/>
            <person name="Mcevoy S."/>
        </authorList>
    </citation>
    <scope>NUCLEOTIDE SEQUENCE [LARGE SCALE GENOMIC DNA]</scope>
    <source>
        <tissue evidence="2">Leaf</tissue>
    </source>
</reference>